<accession>D8SAP2</accession>
<dbReference type="Gramene" id="EFJ18459">
    <property type="protein sequence ID" value="EFJ18459"/>
    <property type="gene ID" value="SELMODRAFT_444452"/>
</dbReference>
<dbReference type="HOGENOM" id="CLU_006228_0_1_1"/>
<feature type="domain" description="VWFA" evidence="2">
    <location>
        <begin position="84"/>
        <end position="267"/>
    </location>
</feature>
<sequence>MAAGFENSEVSSTLQEDEIVHLSEELGWLVIGEQPELKIIGEVDKIKARGEEEEEKERCYTALVHLKAPKDDSLAAADARAPVDLVTVLDVSGSMRGQKLELVKTAMEFVIRNLRQQDRLAIVSFSDEPKVHLGLKRMTHDGRAAALSAVEKLRSLGGTEIRPGLKAGFDLLSRRKNRNPVSSIMLLSDGMDNAITFKRCKVLPVDSYLEDCSERVPVHTFGFGSDHDPEAMLSIAEATGGSFCYVQEESTVQHAFAQCIGGLLSVVAQEVEVCIEASGGAKIRSVEATAGTTAMDGDRAATVKLGSLYAEEERDILVELLLPSSDSSSLSMELLKVEGSFQDPGQSNKTQQLATSSLVIQELKAGEEEEATKIEVDRQKNRVSASKAMAAARKLGSGSLASAKQVLVDVKQKIESSRAFGAGDGLSRRLVRELDELIQCMKRDYYHSEGHAVLLAKGNSHCNQRASYQAKARKRPAFFEGGRGGRGGRGAGAKPRSNAAPCLGASAKRMSTGGVLSESLVQETSSDDESYRTSAMVDMLDKSKKFKSKR</sequence>
<proteinExistence type="predicted"/>
<dbReference type="FunCoup" id="D8SAP2">
    <property type="interactions" value="68"/>
</dbReference>
<evidence type="ECO:0000313" key="4">
    <source>
        <dbReference type="Proteomes" id="UP000001514"/>
    </source>
</evidence>
<gene>
    <name evidence="3" type="ORF">SELMODRAFT_444452</name>
</gene>
<feature type="region of interest" description="Disordered" evidence="1">
    <location>
        <begin position="478"/>
        <end position="550"/>
    </location>
</feature>
<dbReference type="OrthoDB" id="687730at2759"/>
<keyword evidence="4" id="KW-1185">Reference proteome</keyword>
<evidence type="ECO:0000313" key="3">
    <source>
        <dbReference type="EMBL" id="EFJ18459.1"/>
    </source>
</evidence>
<dbReference type="InterPro" id="IPR036465">
    <property type="entry name" value="vWFA_dom_sf"/>
</dbReference>
<dbReference type="eggNOG" id="ENOG502QTMS">
    <property type="taxonomic scope" value="Eukaryota"/>
</dbReference>
<dbReference type="InterPro" id="IPR051266">
    <property type="entry name" value="CLCR"/>
</dbReference>
<dbReference type="PANTHER" id="PTHR10579:SF43">
    <property type="entry name" value="ZINC FINGER (C3HC4-TYPE RING FINGER) FAMILY PROTEIN"/>
    <property type="match status" value="1"/>
</dbReference>
<dbReference type="PANTHER" id="PTHR10579">
    <property type="entry name" value="CALCIUM-ACTIVATED CHLORIDE CHANNEL REGULATOR"/>
    <property type="match status" value="1"/>
</dbReference>
<reference evidence="3 4" key="1">
    <citation type="journal article" date="2011" name="Science">
        <title>The Selaginella genome identifies genetic changes associated with the evolution of vascular plants.</title>
        <authorList>
            <person name="Banks J.A."/>
            <person name="Nishiyama T."/>
            <person name="Hasebe M."/>
            <person name="Bowman J.L."/>
            <person name="Gribskov M."/>
            <person name="dePamphilis C."/>
            <person name="Albert V.A."/>
            <person name="Aono N."/>
            <person name="Aoyama T."/>
            <person name="Ambrose B.A."/>
            <person name="Ashton N.W."/>
            <person name="Axtell M.J."/>
            <person name="Barker E."/>
            <person name="Barker M.S."/>
            <person name="Bennetzen J.L."/>
            <person name="Bonawitz N.D."/>
            <person name="Chapple C."/>
            <person name="Cheng C."/>
            <person name="Correa L.G."/>
            <person name="Dacre M."/>
            <person name="DeBarry J."/>
            <person name="Dreyer I."/>
            <person name="Elias M."/>
            <person name="Engstrom E.M."/>
            <person name="Estelle M."/>
            <person name="Feng L."/>
            <person name="Finet C."/>
            <person name="Floyd S.K."/>
            <person name="Frommer W.B."/>
            <person name="Fujita T."/>
            <person name="Gramzow L."/>
            <person name="Gutensohn M."/>
            <person name="Harholt J."/>
            <person name="Hattori M."/>
            <person name="Heyl A."/>
            <person name="Hirai T."/>
            <person name="Hiwatashi Y."/>
            <person name="Ishikawa M."/>
            <person name="Iwata M."/>
            <person name="Karol K.G."/>
            <person name="Koehler B."/>
            <person name="Kolukisaoglu U."/>
            <person name="Kubo M."/>
            <person name="Kurata T."/>
            <person name="Lalonde S."/>
            <person name="Li K."/>
            <person name="Li Y."/>
            <person name="Litt A."/>
            <person name="Lyons E."/>
            <person name="Manning G."/>
            <person name="Maruyama T."/>
            <person name="Michael T.P."/>
            <person name="Mikami K."/>
            <person name="Miyazaki S."/>
            <person name="Morinaga S."/>
            <person name="Murata T."/>
            <person name="Mueller-Roeber B."/>
            <person name="Nelson D.R."/>
            <person name="Obara M."/>
            <person name="Oguri Y."/>
            <person name="Olmstead R.G."/>
            <person name="Onodera N."/>
            <person name="Petersen B.L."/>
            <person name="Pils B."/>
            <person name="Prigge M."/>
            <person name="Rensing S.A."/>
            <person name="Riano-Pachon D.M."/>
            <person name="Roberts A.W."/>
            <person name="Sato Y."/>
            <person name="Scheller H.V."/>
            <person name="Schulz B."/>
            <person name="Schulz C."/>
            <person name="Shakirov E.V."/>
            <person name="Shibagaki N."/>
            <person name="Shinohara N."/>
            <person name="Shippen D.E."/>
            <person name="Soerensen I."/>
            <person name="Sotooka R."/>
            <person name="Sugimoto N."/>
            <person name="Sugita M."/>
            <person name="Sumikawa N."/>
            <person name="Tanurdzic M."/>
            <person name="Theissen G."/>
            <person name="Ulvskov P."/>
            <person name="Wakazuki S."/>
            <person name="Weng J.K."/>
            <person name="Willats W.W."/>
            <person name="Wipf D."/>
            <person name="Wolf P.G."/>
            <person name="Yang L."/>
            <person name="Zimmer A.D."/>
            <person name="Zhu Q."/>
            <person name="Mitros T."/>
            <person name="Hellsten U."/>
            <person name="Loque D."/>
            <person name="Otillar R."/>
            <person name="Salamov A."/>
            <person name="Schmutz J."/>
            <person name="Shapiro H."/>
            <person name="Lindquist E."/>
            <person name="Lucas S."/>
            <person name="Rokhsar D."/>
            <person name="Grigoriev I.V."/>
        </authorList>
    </citation>
    <scope>NUCLEOTIDE SEQUENCE [LARGE SCALE GENOMIC DNA]</scope>
</reference>
<evidence type="ECO:0000256" key="1">
    <source>
        <dbReference type="SAM" id="MobiDB-lite"/>
    </source>
</evidence>
<protein>
    <recommendedName>
        <fullName evidence="2">VWFA domain-containing protein</fullName>
    </recommendedName>
</protein>
<dbReference type="InParanoid" id="D8SAP2"/>
<dbReference type="KEGG" id="smo:SELMODRAFT_444452"/>
<dbReference type="SMART" id="SM00327">
    <property type="entry name" value="VWA"/>
    <property type="match status" value="1"/>
</dbReference>
<name>D8SAP2_SELML</name>
<dbReference type="InterPro" id="IPR002035">
    <property type="entry name" value="VWF_A"/>
</dbReference>
<organism evidence="4">
    <name type="scientific">Selaginella moellendorffii</name>
    <name type="common">Spikemoss</name>
    <dbReference type="NCBI Taxonomy" id="88036"/>
    <lineage>
        <taxon>Eukaryota</taxon>
        <taxon>Viridiplantae</taxon>
        <taxon>Streptophyta</taxon>
        <taxon>Embryophyta</taxon>
        <taxon>Tracheophyta</taxon>
        <taxon>Lycopodiopsida</taxon>
        <taxon>Selaginellales</taxon>
        <taxon>Selaginellaceae</taxon>
        <taxon>Selaginella</taxon>
    </lineage>
</organism>
<dbReference type="AlphaFoldDB" id="D8SAP2"/>
<feature type="compositionally biased region" description="Gly residues" evidence="1">
    <location>
        <begin position="481"/>
        <end position="491"/>
    </location>
</feature>
<dbReference type="Gene3D" id="3.40.50.410">
    <property type="entry name" value="von Willebrand factor, type A domain"/>
    <property type="match status" value="1"/>
</dbReference>
<dbReference type="SUPFAM" id="SSF53300">
    <property type="entry name" value="vWA-like"/>
    <property type="match status" value="1"/>
</dbReference>
<evidence type="ECO:0000259" key="2">
    <source>
        <dbReference type="PROSITE" id="PS50234"/>
    </source>
</evidence>
<dbReference type="Pfam" id="PF13768">
    <property type="entry name" value="VWA_3"/>
    <property type="match status" value="1"/>
</dbReference>
<dbReference type="PROSITE" id="PS50234">
    <property type="entry name" value="VWFA"/>
    <property type="match status" value="1"/>
</dbReference>
<dbReference type="OMA" id="HGDMRRT"/>
<dbReference type="EMBL" id="GL377609">
    <property type="protein sequence ID" value="EFJ18459.1"/>
    <property type="molecule type" value="Genomic_DNA"/>
</dbReference>
<dbReference type="Proteomes" id="UP000001514">
    <property type="component" value="Unassembled WGS sequence"/>
</dbReference>